<dbReference type="SUPFAM" id="SSF103473">
    <property type="entry name" value="MFS general substrate transporter"/>
    <property type="match status" value="1"/>
</dbReference>
<reference evidence="7 8" key="1">
    <citation type="submission" date="2017-06" db="EMBL/GenBank/DDBJ databases">
        <title>Ant-infecting Ophiocordyceps genomes reveal a high diversity of potential behavioral manipulation genes and a possible major role for enterotoxins.</title>
        <authorList>
            <person name="De Bekker C."/>
            <person name="Evans H.C."/>
            <person name="Brachmann A."/>
            <person name="Hughes D.P."/>
        </authorList>
    </citation>
    <scope>NUCLEOTIDE SEQUENCE [LARGE SCALE GENOMIC DNA]</scope>
    <source>
        <strain evidence="7 8">Map64</strain>
    </source>
</reference>
<dbReference type="OrthoDB" id="5215911at2759"/>
<comment type="caution">
    <text evidence="7">The sequence shown here is derived from an EMBL/GenBank/DDBJ whole genome shotgun (WGS) entry which is preliminary data.</text>
</comment>
<dbReference type="Gene3D" id="1.20.1250.20">
    <property type="entry name" value="MFS general substrate transporter like domains"/>
    <property type="match status" value="1"/>
</dbReference>
<keyword evidence="8" id="KW-1185">Reference proteome</keyword>
<dbReference type="InterPro" id="IPR036259">
    <property type="entry name" value="MFS_trans_sf"/>
</dbReference>
<evidence type="ECO:0000313" key="8">
    <source>
        <dbReference type="Proteomes" id="UP000226192"/>
    </source>
</evidence>
<dbReference type="Pfam" id="PF07690">
    <property type="entry name" value="MFS_1"/>
    <property type="match status" value="1"/>
</dbReference>
<gene>
    <name evidence="7" type="ORF">CDD81_41</name>
</gene>
<feature type="region of interest" description="Disordered" evidence="5">
    <location>
        <begin position="1"/>
        <end position="20"/>
    </location>
</feature>
<accession>A0A2C5YIV9</accession>
<dbReference type="GO" id="GO:0022857">
    <property type="term" value="F:transmembrane transporter activity"/>
    <property type="evidence" value="ECO:0007669"/>
    <property type="project" value="InterPro"/>
</dbReference>
<dbReference type="PANTHER" id="PTHR23502">
    <property type="entry name" value="MAJOR FACILITATOR SUPERFAMILY"/>
    <property type="match status" value="1"/>
</dbReference>
<dbReference type="EMBL" id="NJET01000001">
    <property type="protein sequence ID" value="PHH67430.1"/>
    <property type="molecule type" value="Genomic_DNA"/>
</dbReference>
<feature type="transmembrane region" description="Helical" evidence="6">
    <location>
        <begin position="354"/>
        <end position="376"/>
    </location>
</feature>
<dbReference type="GO" id="GO:0005886">
    <property type="term" value="C:plasma membrane"/>
    <property type="evidence" value="ECO:0007669"/>
    <property type="project" value="TreeGrafter"/>
</dbReference>
<evidence type="ECO:0000256" key="1">
    <source>
        <dbReference type="ARBA" id="ARBA00004141"/>
    </source>
</evidence>
<evidence type="ECO:0000256" key="4">
    <source>
        <dbReference type="ARBA" id="ARBA00023136"/>
    </source>
</evidence>
<name>A0A2C5YIV9_9HYPO</name>
<dbReference type="InterPro" id="IPR011701">
    <property type="entry name" value="MFS"/>
</dbReference>
<evidence type="ECO:0000256" key="2">
    <source>
        <dbReference type="ARBA" id="ARBA00022692"/>
    </source>
</evidence>
<dbReference type="AlphaFoldDB" id="A0A2C5YIV9"/>
<evidence type="ECO:0000313" key="7">
    <source>
        <dbReference type="EMBL" id="PHH67430.1"/>
    </source>
</evidence>
<feature type="transmembrane region" description="Helical" evidence="6">
    <location>
        <begin position="311"/>
        <end position="342"/>
    </location>
</feature>
<feature type="transmembrane region" description="Helical" evidence="6">
    <location>
        <begin position="456"/>
        <end position="479"/>
    </location>
</feature>
<feature type="transmembrane region" description="Helical" evidence="6">
    <location>
        <begin position="121"/>
        <end position="138"/>
    </location>
</feature>
<feature type="transmembrane region" description="Helical" evidence="6">
    <location>
        <begin position="180"/>
        <end position="199"/>
    </location>
</feature>
<feature type="transmembrane region" description="Helical" evidence="6">
    <location>
        <begin position="211"/>
        <end position="230"/>
    </location>
</feature>
<keyword evidence="3 6" id="KW-1133">Transmembrane helix</keyword>
<feature type="region of interest" description="Disordered" evidence="5">
    <location>
        <begin position="26"/>
        <end position="45"/>
    </location>
</feature>
<feature type="transmembrane region" description="Helical" evidence="6">
    <location>
        <begin position="97"/>
        <end position="114"/>
    </location>
</feature>
<dbReference type="Proteomes" id="UP000226192">
    <property type="component" value="Unassembled WGS sequence"/>
</dbReference>
<evidence type="ECO:0000256" key="5">
    <source>
        <dbReference type="SAM" id="MobiDB-lite"/>
    </source>
</evidence>
<feature type="transmembrane region" description="Helical" evidence="6">
    <location>
        <begin position="397"/>
        <end position="418"/>
    </location>
</feature>
<organism evidence="7 8">
    <name type="scientific">Ophiocordyceps australis</name>
    <dbReference type="NCBI Taxonomy" id="1399860"/>
    <lineage>
        <taxon>Eukaryota</taxon>
        <taxon>Fungi</taxon>
        <taxon>Dikarya</taxon>
        <taxon>Ascomycota</taxon>
        <taxon>Pezizomycotina</taxon>
        <taxon>Sordariomycetes</taxon>
        <taxon>Hypocreomycetidae</taxon>
        <taxon>Hypocreales</taxon>
        <taxon>Ophiocordycipitaceae</taxon>
        <taxon>Ophiocordyceps</taxon>
    </lineage>
</organism>
<dbReference type="PANTHER" id="PTHR23502:SF50">
    <property type="entry name" value="TRANSPORTER, PUTATIVE (AFU_ORTHOLOGUE AFUA_5G00430)-RELATED"/>
    <property type="match status" value="1"/>
</dbReference>
<keyword evidence="2 6" id="KW-0812">Transmembrane</keyword>
<evidence type="ECO:0000256" key="6">
    <source>
        <dbReference type="SAM" id="Phobius"/>
    </source>
</evidence>
<sequence length="534" mass="58213">MDNNTSWLSDGAESLPPGTVILQSEHSSDGTVARQPTPSDDPNDPLAWPLWRKSINYALLMTMTVVIFTALNVQIIFWNQMLEDMDVTLKDLTNAQAIQLVGLALGCVFIIPFAQKYGRRTVYIISTAGVTVGAWWSANMKTSTEVYLTNLLLGLAGAANETAVQMSIRDMFFVHQRGTANGLYLAAVTAGAFLTPMAAGAQAEATGFRSSYTTLAAFMTGLTLVFVLMFEETKFVPVINASVASVPNESNFKALDADTKLAPITSQRTLRDQDESLAPPPRKPWPRCMRLQLITPTGESLLKIFWAPTQVWWFPAVAWTGFEFASGICWVVVNASIISIVFSKEPYNFNAAQIGFMSGGPFIGSVLGSAYGGPLVDWAIVKFAKRNNGIFEPEMRLWLMPFPAVAMSAGLIMFGATADMGMHWIFPSLGAGLFALGFGAISDITFTLVIDSYPNLVAQTFVVIAFFRNLVSIAGPFSITPWMDAMSVTAIFCIAGGISMAVHLFGIALILYGKKWRTAIAPRYNRLSEQNQNI</sequence>
<evidence type="ECO:0000256" key="3">
    <source>
        <dbReference type="ARBA" id="ARBA00022989"/>
    </source>
</evidence>
<feature type="transmembrane region" description="Helical" evidence="6">
    <location>
        <begin position="424"/>
        <end position="449"/>
    </location>
</feature>
<keyword evidence="4 6" id="KW-0472">Membrane</keyword>
<proteinExistence type="predicted"/>
<evidence type="ECO:0008006" key="9">
    <source>
        <dbReference type="Google" id="ProtNLM"/>
    </source>
</evidence>
<protein>
    <recommendedName>
        <fullName evidence="9">Major facilitator superfamily (MFS) profile domain-containing protein</fullName>
    </recommendedName>
</protein>
<comment type="subcellular location">
    <subcellularLocation>
        <location evidence="1">Membrane</location>
        <topology evidence="1">Multi-pass membrane protein</topology>
    </subcellularLocation>
</comment>
<feature type="transmembrane region" description="Helical" evidence="6">
    <location>
        <begin position="485"/>
        <end position="513"/>
    </location>
</feature>
<dbReference type="STRING" id="1399860.A0A2C5YIV9"/>
<feature type="transmembrane region" description="Helical" evidence="6">
    <location>
        <begin position="57"/>
        <end position="77"/>
    </location>
</feature>